<dbReference type="EMBL" id="CAJNOH010004531">
    <property type="protein sequence ID" value="CAF1372575.1"/>
    <property type="molecule type" value="Genomic_DNA"/>
</dbReference>
<gene>
    <name evidence="3" type="ORF">JXQ802_LOCUS49540</name>
    <name evidence="2" type="ORF">PYM288_LOCUS33436</name>
</gene>
<evidence type="ECO:0000313" key="2">
    <source>
        <dbReference type="EMBL" id="CAF1372575.1"/>
    </source>
</evidence>
<keyword evidence="5" id="KW-1185">Reference proteome</keyword>
<accession>A0A815ISE3</accession>
<organism evidence="2 4">
    <name type="scientific">Rotaria sordida</name>
    <dbReference type="NCBI Taxonomy" id="392033"/>
    <lineage>
        <taxon>Eukaryota</taxon>
        <taxon>Metazoa</taxon>
        <taxon>Spiralia</taxon>
        <taxon>Gnathifera</taxon>
        <taxon>Rotifera</taxon>
        <taxon>Eurotatoria</taxon>
        <taxon>Bdelloidea</taxon>
        <taxon>Philodinida</taxon>
        <taxon>Philodinidae</taxon>
        <taxon>Rotaria</taxon>
    </lineage>
</organism>
<dbReference type="Proteomes" id="UP000663870">
    <property type="component" value="Unassembled WGS sequence"/>
</dbReference>
<feature type="region of interest" description="Disordered" evidence="1">
    <location>
        <begin position="43"/>
        <end position="63"/>
    </location>
</feature>
<dbReference type="Proteomes" id="UP000663854">
    <property type="component" value="Unassembled WGS sequence"/>
</dbReference>
<protein>
    <submittedName>
        <fullName evidence="2">Uncharacterized protein</fullName>
    </submittedName>
</protein>
<comment type="caution">
    <text evidence="2">The sequence shown here is derived from an EMBL/GenBank/DDBJ whole genome shotgun (WGS) entry which is preliminary data.</text>
</comment>
<evidence type="ECO:0000313" key="3">
    <source>
        <dbReference type="EMBL" id="CAF1612310.1"/>
    </source>
</evidence>
<proteinExistence type="predicted"/>
<evidence type="ECO:0000256" key="1">
    <source>
        <dbReference type="SAM" id="MobiDB-lite"/>
    </source>
</evidence>
<reference evidence="2" key="1">
    <citation type="submission" date="2021-02" db="EMBL/GenBank/DDBJ databases">
        <authorList>
            <person name="Nowell W R."/>
        </authorList>
    </citation>
    <scope>NUCLEOTIDE SEQUENCE</scope>
</reference>
<evidence type="ECO:0000313" key="4">
    <source>
        <dbReference type="Proteomes" id="UP000663854"/>
    </source>
</evidence>
<dbReference type="EMBL" id="CAJNOL010005966">
    <property type="protein sequence ID" value="CAF1612310.1"/>
    <property type="molecule type" value="Genomic_DNA"/>
</dbReference>
<evidence type="ECO:0000313" key="5">
    <source>
        <dbReference type="Proteomes" id="UP000663870"/>
    </source>
</evidence>
<sequence length="104" mass="11538">MPNKGQSTKVINADEIAQKLEVVYGIDPGSIYISTIAINNGETNADNHRQPHRKKRDIPTCNQLGSHRSIVGMNIDIVYPEATDSSLSSLWRSLRAATKFTKQD</sequence>
<dbReference type="AlphaFoldDB" id="A0A815ISE3"/>
<name>A0A815ISE3_9BILA</name>